<evidence type="ECO:0000313" key="2">
    <source>
        <dbReference type="Proteomes" id="UP000826725"/>
    </source>
</evidence>
<accession>A0A8D5FF79</accession>
<dbReference type="EMBL" id="AP024086">
    <property type="protein sequence ID" value="BCL60552.1"/>
    <property type="molecule type" value="Genomic_DNA"/>
</dbReference>
<dbReference type="KEGG" id="dbk:DGMP_12450"/>
<dbReference type="Proteomes" id="UP000826725">
    <property type="component" value="Chromosome"/>
</dbReference>
<protein>
    <submittedName>
        <fullName evidence="1">Uncharacterized protein</fullName>
    </submittedName>
</protein>
<gene>
    <name evidence="1" type="ORF">DGMP_12450</name>
</gene>
<keyword evidence="2" id="KW-1185">Reference proteome</keyword>
<sequence length="146" mass="16986">MSQLDSRSWSDTLQKLFQRSIDYYCRIDAVYLRIGNEPPHSMLNSTETSIHELSHLFSKVENIDRQIQSLMENASISQTKETDSLIQLKKKVLERIYDRNRFLHTKAQNVKSLLQHELNTMNTGHNAMRGYRSLSSENKGILTESI</sequence>
<name>A0A8D5FF79_9BACT</name>
<evidence type="ECO:0000313" key="1">
    <source>
        <dbReference type="EMBL" id="BCL60552.1"/>
    </source>
</evidence>
<dbReference type="RefSeq" id="WP_228856672.1">
    <property type="nucleotide sequence ID" value="NZ_AP024086.1"/>
</dbReference>
<proteinExistence type="predicted"/>
<dbReference type="AlphaFoldDB" id="A0A8D5FF79"/>
<reference evidence="1" key="1">
    <citation type="submission" date="2020-09" db="EMBL/GenBank/DDBJ databases">
        <title>Desulfogranum mesoprofundum gen. nov., sp. nov., a novel mesophilic, sulfate-reducing chemolithoautotroph isolated from a deep-sea hydrothermal vent chimney in the Suiyo Seamount.</title>
        <authorList>
            <person name="Hashimoto Y."/>
            <person name="Nakagawa S."/>
        </authorList>
    </citation>
    <scope>NUCLEOTIDE SEQUENCE</scope>
    <source>
        <strain evidence="1">KT2</strain>
    </source>
</reference>
<organism evidence="1 2">
    <name type="scientific">Desulfomarina profundi</name>
    <dbReference type="NCBI Taxonomy" id="2772557"/>
    <lineage>
        <taxon>Bacteria</taxon>
        <taxon>Pseudomonadati</taxon>
        <taxon>Thermodesulfobacteriota</taxon>
        <taxon>Desulfobulbia</taxon>
        <taxon>Desulfobulbales</taxon>
        <taxon>Desulfobulbaceae</taxon>
        <taxon>Desulfomarina</taxon>
    </lineage>
</organism>